<dbReference type="STRING" id="1447883.A0A2B7Z297"/>
<dbReference type="CDD" id="cd08606">
    <property type="entry name" value="GDPD_YPL110cp_fungi"/>
    <property type="match status" value="1"/>
</dbReference>
<evidence type="ECO:0000259" key="6">
    <source>
        <dbReference type="PROSITE" id="PS51382"/>
    </source>
</evidence>
<dbReference type="PANTHER" id="PTHR22958">
    <property type="entry name" value="GLYCEROPHOSPHORYL DIESTER PHOSPHODIESTERASE"/>
    <property type="match status" value="1"/>
</dbReference>
<accession>A0A2B7Z297</accession>
<proteinExistence type="predicted"/>
<dbReference type="PROSITE" id="PS51382">
    <property type="entry name" value="SPX"/>
    <property type="match status" value="1"/>
</dbReference>
<evidence type="ECO:0000313" key="9">
    <source>
        <dbReference type="Proteomes" id="UP000224634"/>
    </source>
</evidence>
<name>A0A2B7Z297_POLH7</name>
<dbReference type="Pfam" id="PF03105">
    <property type="entry name" value="SPX"/>
    <property type="match status" value="1"/>
</dbReference>
<feature type="region of interest" description="Disordered" evidence="5">
    <location>
        <begin position="887"/>
        <end position="926"/>
    </location>
</feature>
<organism evidence="8 9">
    <name type="scientific">Polytolypa hystricis (strain UAMH7299)</name>
    <dbReference type="NCBI Taxonomy" id="1447883"/>
    <lineage>
        <taxon>Eukaryota</taxon>
        <taxon>Fungi</taxon>
        <taxon>Dikarya</taxon>
        <taxon>Ascomycota</taxon>
        <taxon>Pezizomycotina</taxon>
        <taxon>Eurotiomycetes</taxon>
        <taxon>Eurotiomycetidae</taxon>
        <taxon>Onygenales</taxon>
        <taxon>Onygenales incertae sedis</taxon>
        <taxon>Polytolypa</taxon>
    </lineage>
</organism>
<feature type="repeat" description="ANK" evidence="4">
    <location>
        <begin position="460"/>
        <end position="492"/>
    </location>
</feature>
<dbReference type="InterPro" id="IPR002110">
    <property type="entry name" value="Ankyrin_rpt"/>
</dbReference>
<dbReference type="OrthoDB" id="197419at2759"/>
<evidence type="ECO:0000313" key="8">
    <source>
        <dbReference type="EMBL" id="PGH26967.1"/>
    </source>
</evidence>
<evidence type="ECO:0008006" key="10">
    <source>
        <dbReference type="Google" id="ProtNLM"/>
    </source>
</evidence>
<evidence type="ECO:0000256" key="4">
    <source>
        <dbReference type="PROSITE-ProRule" id="PRU00023"/>
    </source>
</evidence>
<keyword evidence="3 4" id="KW-0040">ANK repeat</keyword>
<dbReference type="InterPro" id="IPR030395">
    <property type="entry name" value="GP_PDE_dom"/>
</dbReference>
<feature type="domain" description="SPX" evidence="6">
    <location>
        <begin position="1"/>
        <end position="144"/>
    </location>
</feature>
<feature type="repeat" description="ANK" evidence="4">
    <location>
        <begin position="493"/>
        <end position="515"/>
    </location>
</feature>
<dbReference type="InterPro" id="IPR057506">
    <property type="entry name" value="C2_GPCPD1"/>
</dbReference>
<keyword evidence="9" id="KW-1185">Reference proteome</keyword>
<dbReference type="EMBL" id="PDNA01000011">
    <property type="protein sequence ID" value="PGH26967.1"/>
    <property type="molecule type" value="Genomic_DNA"/>
</dbReference>
<protein>
    <recommendedName>
        <fullName evidence="10">Glycerophosphocholine phosphodiesterase</fullName>
    </recommendedName>
</protein>
<dbReference type="AlphaFoldDB" id="A0A2B7Z297"/>
<dbReference type="SMART" id="SM00248">
    <property type="entry name" value="ANK"/>
    <property type="match status" value="6"/>
</dbReference>
<reference evidence="8 9" key="1">
    <citation type="submission" date="2017-10" db="EMBL/GenBank/DDBJ databases">
        <title>Comparative genomics in systemic dimorphic fungi from Ajellomycetaceae.</title>
        <authorList>
            <person name="Munoz J.F."/>
            <person name="Mcewen J.G."/>
            <person name="Clay O.K."/>
            <person name="Cuomo C.A."/>
        </authorList>
    </citation>
    <scope>NUCLEOTIDE SEQUENCE [LARGE SCALE GENOMIC DNA]</scope>
    <source>
        <strain evidence="8 9">UAMH7299</strain>
    </source>
</reference>
<evidence type="ECO:0000256" key="2">
    <source>
        <dbReference type="ARBA" id="ARBA00022801"/>
    </source>
</evidence>
<dbReference type="InterPro" id="IPR004331">
    <property type="entry name" value="SPX_dom"/>
</dbReference>
<dbReference type="Pfam" id="PF12796">
    <property type="entry name" value="Ank_2"/>
    <property type="match status" value="2"/>
</dbReference>
<evidence type="ECO:0000256" key="5">
    <source>
        <dbReference type="SAM" id="MobiDB-lite"/>
    </source>
</evidence>
<dbReference type="InterPro" id="IPR051578">
    <property type="entry name" value="GDPD"/>
</dbReference>
<dbReference type="Proteomes" id="UP000224634">
    <property type="component" value="Unassembled WGS sequence"/>
</dbReference>
<evidence type="ECO:0000259" key="7">
    <source>
        <dbReference type="PROSITE" id="PS51704"/>
    </source>
</evidence>
<gene>
    <name evidence="8" type="ORF">AJ80_01351</name>
</gene>
<feature type="repeat" description="ANK" evidence="4">
    <location>
        <begin position="531"/>
        <end position="563"/>
    </location>
</feature>
<dbReference type="InterPro" id="IPR017946">
    <property type="entry name" value="PLC-like_Pdiesterase_TIM-brl"/>
</dbReference>
<sequence>MKFGRNLPRNMVPEWSSTYIKYKSLKKLIKAEILAVKQGQDPDLAEFFYSLDRNLEDVDHFYNKKFADFSRRLKLLEERYGHSMVASHRLGAEDVEDLLAALLELRGQLRKLQWYGEVNRRGFIKITKKLDKKLPGAQSQLRYLPTKVDPSPFATNERLTEAMKSINDWLSVLGDEKGTDDASSIHSSLSLKKVSSRPILNLPTSLLLAVDEALRKDDTNILLELLQTLRIAADELGDDVYPMVLKALLQRAIFFRAKTCVASLLGKIDTLDEADDINKRNCIHRLVISIGRSQSTADSETTADTVLAFPIDTSNYITPAAAPTLKPTRPVLKESNQSALLGREDPAVSFLSHLLNNLRPHQRGALLEKDISGRTPLHYGAQYGFRVVCEIIIEHLQAWSMFDVSEGIDGPNWQDDEGWAPLHLSVVGGHPLTTRALLDAENWRGANEEDKAAIRKQMSKSSAVLALATKADFVDIVQLLVDAGVDINYQDEQGETAMHVAARFGHNECAKILLDGSNYQRANTELAEMAYSWTPLFIACVDGSFGVVELLIEAGADLERCDSSGWTPKEHAALRGHIKIARLLSEAIGPADTSSESESVASAPTTLASSPPLQSSLVERKSNGRAAEPIKSFGHRYLTDESMVLVSLGTMDMRKHIDAVNLDRIPMASAHLTQLDTALSIVISASGAHGEPEIIDLPIQDNISTEPIVFHTADATKVKIIFDLIPTYAGSKEKIVGRGVALLSSIKPSVGSKKINLQGDSTVPIIAANTLDVIGSVTFNFLVITPFKHPNMSITQTQTYWKSMASTMVIGHRGLGKNFSGRKSLQLGENTVQSFIAAANLGASYVEVNVQLTKDHVPVIYHDFLVSETGIDAPVHTLTLEQFLHVNDGRGPRSHTGKKSATPSHYSSSYESDVSGVFTPAERRQRSMSVGEDFDIANMSEKMKHTRDFKIKGFKGNSRGDHIHAPFATLEELFKKLPKSVGFNIEMKYPMLHETEEEEMDTYAVELNSFVDTVLAKVYDHLGQGRNMIFSSFNPDICLLLSFKQPSIPVLFLTDSGVEPVGDIRASSLQEAIRFASRWNLLGVVTSADPLVLSPRLVRVVKESGLVCVSYGVLNNDPVSVKAQVNEGIDAVIVDSVLAIRKGLTENENVVGSASSAGNAAITPPPVTAAAAAIAAAEAKAVLQNGEEDAAVESLTVETCATTLI</sequence>
<dbReference type="PRINTS" id="PR01415">
    <property type="entry name" value="ANKYRIN"/>
</dbReference>
<dbReference type="InterPro" id="IPR036770">
    <property type="entry name" value="Ankyrin_rpt-contain_sf"/>
</dbReference>
<evidence type="ECO:0000256" key="1">
    <source>
        <dbReference type="ARBA" id="ARBA00022737"/>
    </source>
</evidence>
<dbReference type="Pfam" id="PF25329">
    <property type="entry name" value="C2_GDE1"/>
    <property type="match status" value="1"/>
</dbReference>
<dbReference type="PROSITE" id="PS50088">
    <property type="entry name" value="ANK_REPEAT"/>
    <property type="match status" value="3"/>
</dbReference>
<feature type="compositionally biased region" description="Polar residues" evidence="5">
    <location>
        <begin position="592"/>
        <end position="617"/>
    </location>
</feature>
<feature type="domain" description="GP-PDE" evidence="7">
    <location>
        <begin position="807"/>
        <end position="1144"/>
    </location>
</feature>
<feature type="compositionally biased region" description="Low complexity" evidence="5">
    <location>
        <begin position="900"/>
        <end position="915"/>
    </location>
</feature>
<comment type="caution">
    <text evidence="8">The sequence shown here is derived from an EMBL/GenBank/DDBJ whole genome shotgun (WGS) entry which is preliminary data.</text>
</comment>
<dbReference type="PANTHER" id="PTHR22958:SF1">
    <property type="entry name" value="GLYCEROPHOSPHOCHOLINE PHOSPHODIESTERASE GPCPD1"/>
    <property type="match status" value="1"/>
</dbReference>
<dbReference type="GO" id="GO:0046475">
    <property type="term" value="P:glycerophospholipid catabolic process"/>
    <property type="evidence" value="ECO:0007669"/>
    <property type="project" value="TreeGrafter"/>
</dbReference>
<keyword evidence="2" id="KW-0378">Hydrolase</keyword>
<dbReference type="CDD" id="cd14484">
    <property type="entry name" value="SPX_GDE1_like"/>
    <property type="match status" value="1"/>
</dbReference>
<keyword evidence="1" id="KW-0677">Repeat</keyword>
<evidence type="ECO:0000256" key="3">
    <source>
        <dbReference type="ARBA" id="ARBA00023043"/>
    </source>
</evidence>
<dbReference type="PROSITE" id="PS51704">
    <property type="entry name" value="GP_PDE"/>
    <property type="match status" value="1"/>
</dbReference>
<dbReference type="PROSITE" id="PS50297">
    <property type="entry name" value="ANK_REP_REGION"/>
    <property type="match status" value="2"/>
</dbReference>
<dbReference type="Gene3D" id="1.25.40.20">
    <property type="entry name" value="Ankyrin repeat-containing domain"/>
    <property type="match status" value="1"/>
</dbReference>
<feature type="region of interest" description="Disordered" evidence="5">
    <location>
        <begin position="592"/>
        <end position="623"/>
    </location>
</feature>
<dbReference type="SUPFAM" id="SSF51695">
    <property type="entry name" value="PLC-like phosphodiesterases"/>
    <property type="match status" value="1"/>
</dbReference>
<dbReference type="SUPFAM" id="SSF48403">
    <property type="entry name" value="Ankyrin repeat"/>
    <property type="match status" value="1"/>
</dbReference>
<dbReference type="GO" id="GO:0047389">
    <property type="term" value="F:glycerophosphocholine phosphodiesterase activity"/>
    <property type="evidence" value="ECO:0007669"/>
    <property type="project" value="TreeGrafter"/>
</dbReference>
<dbReference type="Pfam" id="PF03009">
    <property type="entry name" value="GDPD"/>
    <property type="match status" value="1"/>
</dbReference>
<dbReference type="Gene3D" id="3.20.20.190">
    <property type="entry name" value="Phosphatidylinositol (PI) phosphodiesterase"/>
    <property type="match status" value="1"/>
</dbReference>